<accession>A0A919JE85</accession>
<evidence type="ECO:0000256" key="1">
    <source>
        <dbReference type="ARBA" id="ARBA00023002"/>
    </source>
</evidence>
<dbReference type="PANTHER" id="PTHR30466">
    <property type="entry name" value="FLAVIN REDUCTASE"/>
    <property type="match status" value="1"/>
</dbReference>
<organism evidence="4 5">
    <name type="scientific">Actinoplanes nipponensis</name>
    <dbReference type="NCBI Taxonomy" id="135950"/>
    <lineage>
        <taxon>Bacteria</taxon>
        <taxon>Bacillati</taxon>
        <taxon>Actinomycetota</taxon>
        <taxon>Actinomycetes</taxon>
        <taxon>Micromonosporales</taxon>
        <taxon>Micromonosporaceae</taxon>
        <taxon>Actinoplanes</taxon>
    </lineage>
</organism>
<protein>
    <recommendedName>
        <fullName evidence="3">Flavin reductase like domain-containing protein</fullName>
    </recommendedName>
</protein>
<dbReference type="GO" id="GO:0042602">
    <property type="term" value="F:riboflavin reductase (NADPH) activity"/>
    <property type="evidence" value="ECO:0007669"/>
    <property type="project" value="TreeGrafter"/>
</dbReference>
<dbReference type="RefSeq" id="WP_203765381.1">
    <property type="nucleotide sequence ID" value="NZ_BAAAYJ010000064.1"/>
</dbReference>
<dbReference type="Gene3D" id="2.30.110.10">
    <property type="entry name" value="Electron Transport, Fmn-binding Protein, Chain A"/>
    <property type="match status" value="1"/>
</dbReference>
<proteinExistence type="predicted"/>
<dbReference type="Pfam" id="PF01613">
    <property type="entry name" value="Flavin_Reduct"/>
    <property type="match status" value="1"/>
</dbReference>
<dbReference type="EMBL" id="BOMQ01000011">
    <property type="protein sequence ID" value="GIE47367.1"/>
    <property type="molecule type" value="Genomic_DNA"/>
</dbReference>
<comment type="caution">
    <text evidence="4">The sequence shown here is derived from an EMBL/GenBank/DDBJ whole genome shotgun (WGS) entry which is preliminary data.</text>
</comment>
<reference evidence="4" key="1">
    <citation type="submission" date="2021-01" db="EMBL/GenBank/DDBJ databases">
        <title>Whole genome shotgun sequence of Actinoplanes nipponensis NBRC 14063.</title>
        <authorList>
            <person name="Komaki H."/>
            <person name="Tamura T."/>
        </authorList>
    </citation>
    <scope>NUCLEOTIDE SEQUENCE</scope>
    <source>
        <strain evidence="4">NBRC 14063</strain>
    </source>
</reference>
<evidence type="ECO:0000313" key="4">
    <source>
        <dbReference type="EMBL" id="GIE47367.1"/>
    </source>
</evidence>
<keyword evidence="5" id="KW-1185">Reference proteome</keyword>
<dbReference type="InterPro" id="IPR002563">
    <property type="entry name" value="Flavin_Rdtase-like_dom"/>
</dbReference>
<dbReference type="SMART" id="SM00903">
    <property type="entry name" value="Flavin_Reduct"/>
    <property type="match status" value="1"/>
</dbReference>
<sequence>MRTEVSVPDSGSRTRQAPAPPPGGVGAEVFRRALAHCAAGVVVVTTGARPAGFTASSFTSVSMSPPLVSFCVDKYAGCWGRLRTAETFTVNVLTDTQQALAARFAARGVDRFAPPTRWRHGPDGAVLLDAAAAHLQCRRHAVLPLGDHFLVVGLLVAVHAGTSAPPLLYHGGRYGRFTTLESAVPPVPEADERRSR</sequence>
<dbReference type="GO" id="GO:0010181">
    <property type="term" value="F:FMN binding"/>
    <property type="evidence" value="ECO:0007669"/>
    <property type="project" value="InterPro"/>
</dbReference>
<gene>
    <name evidence="4" type="ORF">Ani05nite_09010</name>
</gene>
<feature type="region of interest" description="Disordered" evidence="2">
    <location>
        <begin position="1"/>
        <end position="24"/>
    </location>
</feature>
<dbReference type="InterPro" id="IPR012349">
    <property type="entry name" value="Split_barrel_FMN-bd"/>
</dbReference>
<dbReference type="SUPFAM" id="SSF50475">
    <property type="entry name" value="FMN-binding split barrel"/>
    <property type="match status" value="1"/>
</dbReference>
<feature type="domain" description="Flavin reductase like" evidence="3">
    <location>
        <begin position="34"/>
        <end position="176"/>
    </location>
</feature>
<dbReference type="PANTHER" id="PTHR30466:SF1">
    <property type="entry name" value="FMN REDUCTASE (NADH) RUTF"/>
    <property type="match status" value="1"/>
</dbReference>
<dbReference type="InterPro" id="IPR050268">
    <property type="entry name" value="NADH-dep_flavin_reductase"/>
</dbReference>
<keyword evidence="1" id="KW-0560">Oxidoreductase</keyword>
<name>A0A919JE85_9ACTN</name>
<dbReference type="AlphaFoldDB" id="A0A919JE85"/>
<evidence type="ECO:0000259" key="3">
    <source>
        <dbReference type="SMART" id="SM00903"/>
    </source>
</evidence>
<dbReference type="Proteomes" id="UP000647172">
    <property type="component" value="Unassembled WGS sequence"/>
</dbReference>
<evidence type="ECO:0000256" key="2">
    <source>
        <dbReference type="SAM" id="MobiDB-lite"/>
    </source>
</evidence>
<evidence type="ECO:0000313" key="5">
    <source>
        <dbReference type="Proteomes" id="UP000647172"/>
    </source>
</evidence>